<dbReference type="RefSeq" id="WP_004084396.1">
    <property type="nucleotide sequence ID" value="NZ_CABKOK010000004.1"/>
</dbReference>
<dbReference type="STRING" id="37372.XJ32_03485"/>
<keyword evidence="8 10" id="KW-0975">Bacterial flagellum</keyword>
<dbReference type="GeneID" id="60655825"/>
<dbReference type="GO" id="GO:0006605">
    <property type="term" value="P:protein targeting"/>
    <property type="evidence" value="ECO:0007669"/>
    <property type="project" value="UniProtKB-UniRule"/>
</dbReference>
<accession>A0A1Q2LFU7</accession>
<evidence type="ECO:0000256" key="3">
    <source>
        <dbReference type="ARBA" id="ARBA00021717"/>
    </source>
</evidence>
<keyword evidence="4 10" id="KW-1003">Cell membrane</keyword>
<evidence type="ECO:0000313" key="14">
    <source>
        <dbReference type="Proteomes" id="UP000188298"/>
    </source>
</evidence>
<evidence type="ECO:0000256" key="9">
    <source>
        <dbReference type="NCBIfam" id="TIGR01400"/>
    </source>
</evidence>
<evidence type="ECO:0000313" key="12">
    <source>
        <dbReference type="EMBL" id="TLE02445.1"/>
    </source>
</evidence>
<reference evidence="11 14" key="2">
    <citation type="submission" date="2017-02" db="EMBL/GenBank/DDBJ databases">
        <title>Whole genome sequencing of Helicobacter bilis strain AAQJH.</title>
        <authorList>
            <person name="Conlan S."/>
            <person name="Thomas P.J."/>
            <person name="Mullikin J."/>
            <person name="Palmore T.N."/>
            <person name="Frank K.M."/>
            <person name="Segre J.A."/>
        </authorList>
    </citation>
    <scope>NUCLEOTIDE SEQUENCE [LARGE SCALE GENOMIC DNA]</scope>
    <source>
        <strain evidence="11 14">AAQJH</strain>
    </source>
</reference>
<dbReference type="NCBIfam" id="TIGR01400">
    <property type="entry name" value="fliR"/>
    <property type="match status" value="1"/>
</dbReference>
<feature type="transmembrane region" description="Helical" evidence="10">
    <location>
        <begin position="180"/>
        <end position="205"/>
    </location>
</feature>
<dbReference type="GO" id="GO:0044780">
    <property type="term" value="P:bacterial-type flagellum assembly"/>
    <property type="evidence" value="ECO:0007669"/>
    <property type="project" value="UniProtKB-UniRule"/>
</dbReference>
<evidence type="ECO:0000256" key="5">
    <source>
        <dbReference type="ARBA" id="ARBA00022692"/>
    </source>
</evidence>
<dbReference type="PRINTS" id="PR00953">
    <property type="entry name" value="TYPE3IMRPROT"/>
</dbReference>
<feature type="transmembrane region" description="Helical" evidence="10">
    <location>
        <begin position="126"/>
        <end position="147"/>
    </location>
</feature>
<evidence type="ECO:0000256" key="1">
    <source>
        <dbReference type="ARBA" id="ARBA00002578"/>
    </source>
</evidence>
<reference evidence="12 13" key="1">
    <citation type="journal article" date="2014" name="Genome Announc.">
        <title>Draft genome sequences of eight enterohepatic helicobacter species isolated from both laboratory and wild rodents.</title>
        <authorList>
            <person name="Sheh A."/>
            <person name="Shen Z."/>
            <person name="Fox J.G."/>
        </authorList>
    </citation>
    <scope>NUCLEOTIDE SEQUENCE [LARGE SCALE GENOMIC DNA]</scope>
    <source>
        <strain evidence="12 13">Missouri</strain>
    </source>
</reference>
<evidence type="ECO:0000256" key="6">
    <source>
        <dbReference type="ARBA" id="ARBA00022989"/>
    </source>
</evidence>
<evidence type="ECO:0000256" key="10">
    <source>
        <dbReference type="RuleBase" id="RU362071"/>
    </source>
</evidence>
<keyword evidence="7 10" id="KW-0472">Membrane</keyword>
<dbReference type="Proteomes" id="UP000188298">
    <property type="component" value="Chromosome"/>
</dbReference>
<evidence type="ECO:0000256" key="4">
    <source>
        <dbReference type="ARBA" id="ARBA00022475"/>
    </source>
</evidence>
<keyword evidence="5 10" id="KW-0812">Transmembrane</keyword>
<comment type="function">
    <text evidence="1 10">Role in flagellar biosynthesis.</text>
</comment>
<organism evidence="11 14">
    <name type="scientific">Helicobacter bilis</name>
    <dbReference type="NCBI Taxonomy" id="37372"/>
    <lineage>
        <taxon>Bacteria</taxon>
        <taxon>Pseudomonadati</taxon>
        <taxon>Campylobacterota</taxon>
        <taxon>Epsilonproteobacteria</taxon>
        <taxon>Campylobacterales</taxon>
        <taxon>Helicobacteraceae</taxon>
        <taxon>Helicobacter</taxon>
    </lineage>
</organism>
<dbReference type="AlphaFoldDB" id="A0A1Q2LFU7"/>
<sequence length="258" mass="28518">MLDFLPYITNANVMAFLMLLLRFGGILAFFPFFDNQILPVSVRAALAFVLAVVFMPMVTHIISYPSLTAFMIGGLFEILLGFTCGLVLQIIFSSIVFAGDLASFSMGLTMASAYDPMSGTTKPIVSQVVVFLSILMALHFNFHYLLLDIIARTLNDTPLGGFMLSDNIVAYFTKSFANMILIGFSMAFPIIAVLLLTDIIFGMIMKTHPQFNLLVIGFPVKIGVALVILAIIVPSIMQHFRYDLSEGMKVLWKILSQD</sequence>
<dbReference type="GO" id="GO:0009425">
    <property type="term" value="C:bacterial-type flagellum basal body"/>
    <property type="evidence" value="ECO:0007669"/>
    <property type="project" value="UniProtKB-SubCell"/>
</dbReference>
<comment type="subcellular location">
    <subcellularLocation>
        <location evidence="10">Cell membrane</location>
        <topology evidence="10">Multi-pass membrane protein</topology>
    </subcellularLocation>
    <subcellularLocation>
        <location evidence="10">Bacterial flagellum basal body</location>
    </subcellularLocation>
</comment>
<evidence type="ECO:0000256" key="7">
    <source>
        <dbReference type="ARBA" id="ARBA00023136"/>
    </source>
</evidence>
<dbReference type="EMBL" id="CP019645">
    <property type="protein sequence ID" value="AQQ59308.1"/>
    <property type="molecule type" value="Genomic_DNA"/>
</dbReference>
<keyword evidence="11" id="KW-0282">Flagellum</keyword>
<evidence type="ECO:0000256" key="8">
    <source>
        <dbReference type="ARBA" id="ARBA00023143"/>
    </source>
</evidence>
<feature type="transmembrane region" description="Helical" evidence="10">
    <location>
        <begin position="69"/>
        <end position="88"/>
    </location>
</feature>
<dbReference type="InterPro" id="IPR006303">
    <property type="entry name" value="FliR"/>
</dbReference>
<name>A0A1Q2LFU7_9HELI</name>
<keyword evidence="11" id="KW-0969">Cilium</keyword>
<dbReference type="GO" id="GO:0005886">
    <property type="term" value="C:plasma membrane"/>
    <property type="evidence" value="ECO:0007669"/>
    <property type="project" value="UniProtKB-SubCell"/>
</dbReference>
<keyword evidence="6 10" id="KW-1133">Transmembrane helix</keyword>
<dbReference type="InterPro" id="IPR002010">
    <property type="entry name" value="T3SS_IM_R"/>
</dbReference>
<gene>
    <name evidence="12" type="primary">fliR</name>
    <name evidence="12" type="ORF">LS77_010555</name>
    <name evidence="11" type="ORF">XJ32_03485</name>
</gene>
<protein>
    <recommendedName>
        <fullName evidence="3 9">Flagellar biosynthetic protein FliR</fullName>
    </recommendedName>
</protein>
<evidence type="ECO:0000313" key="11">
    <source>
        <dbReference type="EMBL" id="AQQ59308.1"/>
    </source>
</evidence>
<feature type="transmembrane region" description="Helical" evidence="10">
    <location>
        <begin position="12"/>
        <end position="33"/>
    </location>
</feature>
<dbReference type="PANTHER" id="PTHR30065:SF8">
    <property type="entry name" value="FLAGELLAR BIOSYNTHETIC PROTEIN FLIR"/>
    <property type="match status" value="1"/>
</dbReference>
<keyword evidence="11" id="KW-0966">Cell projection</keyword>
<feature type="transmembrane region" description="Helical" evidence="10">
    <location>
        <begin position="45"/>
        <end position="63"/>
    </location>
</feature>
<dbReference type="KEGG" id="hbl:XJ32_03485"/>
<dbReference type="Pfam" id="PF01311">
    <property type="entry name" value="Bac_export_1"/>
    <property type="match status" value="1"/>
</dbReference>
<reference evidence="12" key="3">
    <citation type="submission" date="2018-04" db="EMBL/GenBank/DDBJ databases">
        <authorList>
            <person name="Sheh A."/>
            <person name="Shen Z."/>
            <person name="Mannion A.J."/>
            <person name="Fox J.G."/>
        </authorList>
    </citation>
    <scope>NUCLEOTIDE SEQUENCE</scope>
    <source>
        <strain evidence="12">Missouri</strain>
    </source>
</reference>
<dbReference type="EMBL" id="JRPH02000049">
    <property type="protein sequence ID" value="TLE02445.1"/>
    <property type="molecule type" value="Genomic_DNA"/>
</dbReference>
<comment type="similarity">
    <text evidence="2 10">Belongs to the FliR/MopE/SpaR family.</text>
</comment>
<dbReference type="Proteomes" id="UP000029870">
    <property type="component" value="Unassembled WGS sequence"/>
</dbReference>
<evidence type="ECO:0000256" key="2">
    <source>
        <dbReference type="ARBA" id="ARBA00009772"/>
    </source>
</evidence>
<feature type="transmembrane region" description="Helical" evidence="10">
    <location>
        <begin position="95"/>
        <end position="114"/>
    </location>
</feature>
<evidence type="ECO:0000313" key="13">
    <source>
        <dbReference type="Proteomes" id="UP000029870"/>
    </source>
</evidence>
<proteinExistence type="inferred from homology"/>
<feature type="transmembrane region" description="Helical" evidence="10">
    <location>
        <begin position="211"/>
        <end position="233"/>
    </location>
</feature>
<dbReference type="PANTHER" id="PTHR30065">
    <property type="entry name" value="FLAGELLAR BIOSYNTHETIC PROTEIN FLIR"/>
    <property type="match status" value="1"/>
</dbReference>